<dbReference type="InterPro" id="IPR002048">
    <property type="entry name" value="EF_hand_dom"/>
</dbReference>
<name>A0A844B126_9RHOB</name>
<evidence type="ECO:0000256" key="1">
    <source>
        <dbReference type="ARBA" id="ARBA00022723"/>
    </source>
</evidence>
<evidence type="ECO:0000256" key="4">
    <source>
        <dbReference type="SAM" id="SignalP"/>
    </source>
</evidence>
<keyword evidence="2" id="KW-0677">Repeat</keyword>
<dbReference type="InterPro" id="IPR018247">
    <property type="entry name" value="EF_Hand_1_Ca_BS"/>
</dbReference>
<dbReference type="Gene3D" id="1.10.238.10">
    <property type="entry name" value="EF-hand"/>
    <property type="match status" value="2"/>
</dbReference>
<evidence type="ECO:0000256" key="2">
    <source>
        <dbReference type="ARBA" id="ARBA00022737"/>
    </source>
</evidence>
<feature type="region of interest" description="Disordered" evidence="3">
    <location>
        <begin position="82"/>
        <end position="122"/>
    </location>
</feature>
<proteinExistence type="predicted"/>
<keyword evidence="4" id="KW-0732">Signal</keyword>
<protein>
    <recommendedName>
        <fullName evidence="5">EF-hand domain-containing protein</fullName>
    </recommendedName>
</protein>
<reference evidence="6 7" key="1">
    <citation type="submission" date="2019-11" db="EMBL/GenBank/DDBJ databases">
        <title>Draft Whole-Genome sequence of the marine photosynthetic bacterium Rhodovulum strictum DSM 11289.</title>
        <authorList>
            <person name="Kyndt J.A."/>
            <person name="Meyer T.E."/>
        </authorList>
    </citation>
    <scope>NUCLEOTIDE SEQUENCE [LARGE SCALE GENOMIC DNA]</scope>
    <source>
        <strain evidence="6 7">DSM 11289</strain>
    </source>
</reference>
<dbReference type="CDD" id="cd00051">
    <property type="entry name" value="EFh"/>
    <property type="match status" value="1"/>
</dbReference>
<dbReference type="PANTHER" id="PTHR10891">
    <property type="entry name" value="EF-HAND CALCIUM-BINDING DOMAIN CONTAINING PROTEIN"/>
    <property type="match status" value="1"/>
</dbReference>
<evidence type="ECO:0000313" key="7">
    <source>
        <dbReference type="Proteomes" id="UP000466730"/>
    </source>
</evidence>
<evidence type="ECO:0000259" key="5">
    <source>
        <dbReference type="PROSITE" id="PS50222"/>
    </source>
</evidence>
<dbReference type="InterPro" id="IPR011992">
    <property type="entry name" value="EF-hand-dom_pair"/>
</dbReference>
<dbReference type="GO" id="GO:0005509">
    <property type="term" value="F:calcium ion binding"/>
    <property type="evidence" value="ECO:0007669"/>
    <property type="project" value="InterPro"/>
</dbReference>
<accession>A0A844B126</accession>
<dbReference type="EMBL" id="WJPO01000001">
    <property type="protein sequence ID" value="MRH19500.1"/>
    <property type="molecule type" value="Genomic_DNA"/>
</dbReference>
<gene>
    <name evidence="6" type="ORF">GH815_00740</name>
</gene>
<dbReference type="Proteomes" id="UP000466730">
    <property type="component" value="Unassembled WGS sequence"/>
</dbReference>
<dbReference type="RefSeq" id="WP_153746822.1">
    <property type="nucleotide sequence ID" value="NZ_BAAADI010000002.1"/>
</dbReference>
<dbReference type="SUPFAM" id="SSF47473">
    <property type="entry name" value="EF-hand"/>
    <property type="match status" value="1"/>
</dbReference>
<dbReference type="PROSITE" id="PS00018">
    <property type="entry name" value="EF_HAND_1"/>
    <property type="match status" value="2"/>
</dbReference>
<keyword evidence="7" id="KW-1185">Reference proteome</keyword>
<comment type="caution">
    <text evidence="6">The sequence shown here is derived from an EMBL/GenBank/DDBJ whole genome shotgun (WGS) entry which is preliminary data.</text>
</comment>
<dbReference type="PROSITE" id="PS50222">
    <property type="entry name" value="EF_HAND_2"/>
    <property type="match status" value="2"/>
</dbReference>
<dbReference type="Pfam" id="PF13202">
    <property type="entry name" value="EF-hand_5"/>
    <property type="match status" value="4"/>
</dbReference>
<keyword evidence="1" id="KW-0479">Metal-binding</keyword>
<feature type="chain" id="PRO_5032683646" description="EF-hand domain-containing protein" evidence="4">
    <location>
        <begin position="25"/>
        <end position="252"/>
    </location>
</feature>
<dbReference type="OrthoDB" id="5470953at2"/>
<feature type="compositionally biased region" description="Basic and acidic residues" evidence="3">
    <location>
        <begin position="99"/>
        <end position="122"/>
    </location>
</feature>
<feature type="domain" description="EF-hand" evidence="5">
    <location>
        <begin position="49"/>
        <end position="77"/>
    </location>
</feature>
<dbReference type="InterPro" id="IPR039647">
    <property type="entry name" value="EF_hand_pair_protein_CML-like"/>
</dbReference>
<organism evidence="6 7">
    <name type="scientific">Rhodovulum strictum</name>
    <dbReference type="NCBI Taxonomy" id="58314"/>
    <lineage>
        <taxon>Bacteria</taxon>
        <taxon>Pseudomonadati</taxon>
        <taxon>Pseudomonadota</taxon>
        <taxon>Alphaproteobacteria</taxon>
        <taxon>Rhodobacterales</taxon>
        <taxon>Paracoccaceae</taxon>
        <taxon>Rhodovulum</taxon>
    </lineage>
</organism>
<dbReference type="AlphaFoldDB" id="A0A844B126"/>
<evidence type="ECO:0000256" key="3">
    <source>
        <dbReference type="SAM" id="MobiDB-lite"/>
    </source>
</evidence>
<evidence type="ECO:0000313" key="6">
    <source>
        <dbReference type="EMBL" id="MRH19500.1"/>
    </source>
</evidence>
<dbReference type="SMART" id="SM00054">
    <property type="entry name" value="EFh"/>
    <property type="match status" value="2"/>
</dbReference>
<sequence length="252" mass="26245">MTDGKGRVSMLALALGTAAMLAFAVPAAAQQGGAGPEAGAAPANNPGTALFQRLDADGDGAISLDEFTARARARFEQLDTDGDGMISAEEAQKLGPAPRRREMSETRGRGYRDGGYRDGRGQGWRGHDRGYMGMQGCMPGPACGYGMGAGQGKAPGMRGGYGMFGGMDGSGPMGYGGFGDPGLTDEQRAERAQALVEMLDADGDGMLSAEELAVRPGPQMMFDRIDTDGDGVISKEEFDAAVDRFGNRRGNR</sequence>
<feature type="signal peptide" evidence="4">
    <location>
        <begin position="1"/>
        <end position="24"/>
    </location>
</feature>
<feature type="domain" description="EF-hand" evidence="5">
    <location>
        <begin position="221"/>
        <end position="248"/>
    </location>
</feature>